<protein>
    <recommendedName>
        <fullName evidence="7">ENTH domain-containing protein</fullName>
    </recommendedName>
</protein>
<comment type="similarity">
    <text evidence="3">Belongs to the epsin family.</text>
</comment>
<evidence type="ECO:0000313" key="9">
    <source>
        <dbReference type="Proteomes" id="UP000324705"/>
    </source>
</evidence>
<evidence type="ECO:0000256" key="1">
    <source>
        <dbReference type="ARBA" id="ARBA00004132"/>
    </source>
</evidence>
<keyword evidence="5" id="KW-0968">Cytoplasmic vesicle</keyword>
<evidence type="ECO:0000313" key="8">
    <source>
        <dbReference type="EMBL" id="VAH36202.1"/>
    </source>
</evidence>
<evidence type="ECO:0000256" key="6">
    <source>
        <dbReference type="SAM" id="MobiDB-lite"/>
    </source>
</evidence>
<dbReference type="GO" id="GO:0030276">
    <property type="term" value="F:clathrin binding"/>
    <property type="evidence" value="ECO:0007669"/>
    <property type="project" value="TreeGrafter"/>
</dbReference>
<reference evidence="8 9" key="1">
    <citation type="submission" date="2017-09" db="EMBL/GenBank/DDBJ databases">
        <authorList>
            <consortium name="International Durum Wheat Genome Sequencing Consortium (IDWGSC)"/>
            <person name="Milanesi L."/>
        </authorList>
    </citation>
    <scope>NUCLEOTIDE SEQUENCE [LARGE SCALE GENOMIC DNA]</scope>
    <source>
        <strain evidence="9">cv. Svevo</strain>
    </source>
</reference>
<comment type="subcellular location">
    <subcellularLocation>
        <location evidence="1">Cytoplasmic vesicle</location>
        <location evidence="1">Clathrin-coated vesicle</location>
    </subcellularLocation>
    <subcellularLocation>
        <location evidence="2">Golgi apparatus</location>
    </subcellularLocation>
</comment>
<feature type="region of interest" description="Disordered" evidence="6">
    <location>
        <begin position="356"/>
        <end position="387"/>
    </location>
</feature>
<dbReference type="GO" id="GO:0030125">
    <property type="term" value="C:clathrin vesicle coat"/>
    <property type="evidence" value="ECO:0007669"/>
    <property type="project" value="TreeGrafter"/>
</dbReference>
<evidence type="ECO:0000256" key="5">
    <source>
        <dbReference type="ARBA" id="ARBA00023329"/>
    </source>
</evidence>
<dbReference type="PANTHER" id="PTHR12276:SF45">
    <property type="entry name" value="CLATHRIN INTERACTOR 1"/>
    <property type="match status" value="1"/>
</dbReference>
<dbReference type="GO" id="GO:0005886">
    <property type="term" value="C:plasma membrane"/>
    <property type="evidence" value="ECO:0007669"/>
    <property type="project" value="TreeGrafter"/>
</dbReference>
<dbReference type="Gramene" id="TRITD2Av1G253080.5">
    <property type="protein sequence ID" value="TRITD2Av1G253080.5"/>
    <property type="gene ID" value="TRITD2Av1G253080"/>
</dbReference>
<dbReference type="Proteomes" id="UP000324705">
    <property type="component" value="Chromosome 2A"/>
</dbReference>
<dbReference type="Pfam" id="PF01417">
    <property type="entry name" value="ENTH"/>
    <property type="match status" value="1"/>
</dbReference>
<name>A0A9R1RCD7_TRITD</name>
<dbReference type="GO" id="GO:0005543">
    <property type="term" value="F:phospholipid binding"/>
    <property type="evidence" value="ECO:0007669"/>
    <property type="project" value="TreeGrafter"/>
</dbReference>
<dbReference type="GO" id="GO:0006897">
    <property type="term" value="P:endocytosis"/>
    <property type="evidence" value="ECO:0007669"/>
    <property type="project" value="TreeGrafter"/>
</dbReference>
<feature type="compositionally biased region" description="Polar residues" evidence="6">
    <location>
        <begin position="524"/>
        <end position="536"/>
    </location>
</feature>
<dbReference type="Gene3D" id="1.25.40.90">
    <property type="match status" value="1"/>
</dbReference>
<organism evidence="8 9">
    <name type="scientific">Triticum turgidum subsp. durum</name>
    <name type="common">Durum wheat</name>
    <name type="synonym">Triticum durum</name>
    <dbReference type="NCBI Taxonomy" id="4567"/>
    <lineage>
        <taxon>Eukaryota</taxon>
        <taxon>Viridiplantae</taxon>
        <taxon>Streptophyta</taxon>
        <taxon>Embryophyta</taxon>
        <taxon>Tracheophyta</taxon>
        <taxon>Spermatophyta</taxon>
        <taxon>Magnoliopsida</taxon>
        <taxon>Liliopsida</taxon>
        <taxon>Poales</taxon>
        <taxon>Poaceae</taxon>
        <taxon>BOP clade</taxon>
        <taxon>Pooideae</taxon>
        <taxon>Triticodae</taxon>
        <taxon>Triticeae</taxon>
        <taxon>Triticinae</taxon>
        <taxon>Triticum</taxon>
    </lineage>
</organism>
<feature type="compositionally biased region" description="Polar residues" evidence="6">
    <location>
        <begin position="376"/>
        <end position="387"/>
    </location>
</feature>
<keyword evidence="9" id="KW-1185">Reference proteome</keyword>
<dbReference type="InterPro" id="IPR008942">
    <property type="entry name" value="ENTH_VHS"/>
</dbReference>
<feature type="region of interest" description="Disordered" evidence="6">
    <location>
        <begin position="162"/>
        <end position="276"/>
    </location>
</feature>
<sequence length="586" mass="61933">MDFMKAFDQTVREIKREVNLKVLKVPELEQKVLDATSDEPWGPHGSALSELAQATKKYSECQMVMGVLWARLGERDANWRHVYKALTIIEYLIANGSERAVDDILDHYSKISVLSSFEFVEPNGKDSGINVRKKVETLVGIINDKERIKAVREKAASNRDKYVGLSSTGSYRSSSASGGSNYSSGERYGSFGGTREADSFSNSYRDKEPVKTSSSSTGRRKSGSKIRKDVDHDRSSSKSPSNTKGNEDEFDDFDPRGSSSNGAANTKSAAEPPVDLFADADFQSAIPGAETAAHQDVQETVDLFSGNATFASAFPPQTGFIPPPTSGTSSNANTSVSKNTVPEPFDPFGDIPLSNFGGSDPFGDFSTSSAPPPPVHSSTGNISTSSQNLEAASDFGAFESNTVDTAKDPFDFSSTGNFGKADVAPLAAPKTGASDFGAFVANTQEAAKDPFDLSSSINGRADQTPLAAPKPNTKKENFQVKSGIWADSLSRGLIDLNITGPKKVNLADVGVVGGLSDGFDDKAQSSWTGGSSQPSWNMGAGGSGQPSWNMGAGGSGLGMSGIPPSTQGGGIESLANYNKYQFGGFK</sequence>
<dbReference type="SUPFAM" id="SSF48464">
    <property type="entry name" value="ENTH/VHS domain"/>
    <property type="match status" value="1"/>
</dbReference>
<feature type="compositionally biased region" description="Basic and acidic residues" evidence="6">
    <location>
        <begin position="226"/>
        <end position="236"/>
    </location>
</feature>
<feature type="domain" description="ENTH" evidence="7">
    <location>
        <begin position="20"/>
        <end position="152"/>
    </location>
</feature>
<dbReference type="CDD" id="cd03571">
    <property type="entry name" value="ENTH"/>
    <property type="match status" value="1"/>
</dbReference>
<feature type="region of interest" description="Disordered" evidence="6">
    <location>
        <begin position="524"/>
        <end position="544"/>
    </location>
</feature>
<evidence type="ECO:0000256" key="3">
    <source>
        <dbReference type="ARBA" id="ARBA00010130"/>
    </source>
</evidence>
<evidence type="ECO:0000256" key="2">
    <source>
        <dbReference type="ARBA" id="ARBA00004555"/>
    </source>
</evidence>
<gene>
    <name evidence="8" type="ORF">TRITD_2Av1G253080</name>
</gene>
<feature type="compositionally biased region" description="Polar residues" evidence="6">
    <location>
        <begin position="257"/>
        <end position="268"/>
    </location>
</feature>
<dbReference type="PANTHER" id="PTHR12276">
    <property type="entry name" value="EPSIN/ENT-RELATED"/>
    <property type="match status" value="1"/>
</dbReference>
<dbReference type="InterPro" id="IPR013809">
    <property type="entry name" value="ENTH"/>
</dbReference>
<dbReference type="EMBL" id="LT934113">
    <property type="protein sequence ID" value="VAH36202.1"/>
    <property type="molecule type" value="Genomic_DNA"/>
</dbReference>
<keyword evidence="4" id="KW-0333">Golgi apparatus</keyword>
<dbReference type="SMART" id="SM00273">
    <property type="entry name" value="ENTH"/>
    <property type="match status" value="1"/>
</dbReference>
<feature type="compositionally biased region" description="Low complexity" evidence="6">
    <location>
        <begin position="164"/>
        <end position="185"/>
    </location>
</feature>
<dbReference type="AlphaFoldDB" id="A0A9R1RCD7"/>
<dbReference type="GO" id="GO:0005768">
    <property type="term" value="C:endosome"/>
    <property type="evidence" value="ECO:0007669"/>
    <property type="project" value="TreeGrafter"/>
</dbReference>
<feature type="region of interest" description="Disordered" evidence="6">
    <location>
        <begin position="450"/>
        <end position="473"/>
    </location>
</feature>
<evidence type="ECO:0000259" key="7">
    <source>
        <dbReference type="PROSITE" id="PS50942"/>
    </source>
</evidence>
<proteinExistence type="inferred from homology"/>
<accession>A0A9R1RCD7</accession>
<dbReference type="PROSITE" id="PS50942">
    <property type="entry name" value="ENTH"/>
    <property type="match status" value="1"/>
</dbReference>
<evidence type="ECO:0000256" key="4">
    <source>
        <dbReference type="ARBA" id="ARBA00023034"/>
    </source>
</evidence>
<dbReference type="GO" id="GO:0005794">
    <property type="term" value="C:Golgi apparatus"/>
    <property type="evidence" value="ECO:0007669"/>
    <property type="project" value="UniProtKB-SubCell"/>
</dbReference>
<dbReference type="FunFam" id="1.25.40.90:FF:000006">
    <property type="entry name" value="Clathrin interactor 1"/>
    <property type="match status" value="1"/>
</dbReference>